<dbReference type="PIRSF" id="PIRSF018297">
    <property type="entry name" value="Doc"/>
    <property type="match status" value="1"/>
</dbReference>
<dbReference type="Pfam" id="PF02661">
    <property type="entry name" value="Fic"/>
    <property type="match status" value="1"/>
</dbReference>
<evidence type="ECO:0000313" key="2">
    <source>
        <dbReference type="EMBL" id="AOX01856.1"/>
    </source>
</evidence>
<dbReference type="PANTHER" id="PTHR39426">
    <property type="entry name" value="HOMOLOGY TO DEATH-ON-CURING PROTEIN OF PHAGE P1"/>
    <property type="match status" value="1"/>
</dbReference>
<dbReference type="SUPFAM" id="SSF140931">
    <property type="entry name" value="Fic-like"/>
    <property type="match status" value="1"/>
</dbReference>
<protein>
    <submittedName>
        <fullName evidence="2">Death-on-curing protein</fullName>
    </submittedName>
</protein>
<evidence type="ECO:0000259" key="1">
    <source>
        <dbReference type="PROSITE" id="PS51459"/>
    </source>
</evidence>
<dbReference type="PROSITE" id="PS51459">
    <property type="entry name" value="FIDO"/>
    <property type="match status" value="1"/>
</dbReference>
<dbReference type="KEGG" id="mpro:BJP34_22615"/>
<evidence type="ECO:0000313" key="3">
    <source>
        <dbReference type="Proteomes" id="UP000177870"/>
    </source>
</evidence>
<reference evidence="3" key="1">
    <citation type="submission" date="2016-10" db="EMBL/GenBank/DDBJ databases">
        <title>Comparative genomics uncovers the prolific and rare metabolic potential of the cyanobacterial genus Moorea.</title>
        <authorList>
            <person name="Leao T."/>
            <person name="Castelao G."/>
            <person name="Korobeynikov A."/>
            <person name="Monroe E.A."/>
            <person name="Podell S."/>
            <person name="Glukhov E."/>
            <person name="Allen E."/>
            <person name="Gerwick W.H."/>
            <person name="Gerwick L."/>
        </authorList>
    </citation>
    <scope>NUCLEOTIDE SEQUENCE [LARGE SCALE GENOMIC DNA]</scope>
    <source>
        <strain evidence="3">PAL-8-15-08-1</strain>
    </source>
</reference>
<dbReference type="RefSeq" id="WP_070394288.1">
    <property type="nucleotide sequence ID" value="NZ_CP017599.1"/>
</dbReference>
<proteinExistence type="predicted"/>
<dbReference type="InterPro" id="IPR053737">
    <property type="entry name" value="Type_II_TA_Toxin"/>
</dbReference>
<dbReference type="GO" id="GO:0016301">
    <property type="term" value="F:kinase activity"/>
    <property type="evidence" value="ECO:0007669"/>
    <property type="project" value="InterPro"/>
</dbReference>
<dbReference type="EMBL" id="CP017599">
    <property type="protein sequence ID" value="AOX01856.1"/>
    <property type="molecule type" value="Genomic_DNA"/>
</dbReference>
<name>A0A1D8TWM1_9CYAN</name>
<dbReference type="Gene3D" id="1.20.120.1870">
    <property type="entry name" value="Fic/DOC protein, Fido domain"/>
    <property type="match status" value="1"/>
</dbReference>
<sequence length="141" mass="15523">MREPLWISEAIATAIHADQIAQHGGSPGIRDENLLSASLARPRHLFAYGQPTLFDLAAAYGYGFAKNHPFIDGNKRVAFAVMATFLEVNGYSLDVPEMDVVVMMERLATNQESQNAIDGTSRYANAKWLEANIGTSFDDPY</sequence>
<organism evidence="2 3">
    <name type="scientific">Moorena producens PAL-8-15-08-1</name>
    <dbReference type="NCBI Taxonomy" id="1458985"/>
    <lineage>
        <taxon>Bacteria</taxon>
        <taxon>Bacillati</taxon>
        <taxon>Cyanobacteriota</taxon>
        <taxon>Cyanophyceae</taxon>
        <taxon>Coleofasciculales</taxon>
        <taxon>Coleofasciculaceae</taxon>
        <taxon>Moorena</taxon>
    </lineage>
</organism>
<dbReference type="AlphaFoldDB" id="A0A1D8TWM1"/>
<dbReference type="PANTHER" id="PTHR39426:SF1">
    <property type="entry name" value="HOMOLOGY TO DEATH-ON-CURING PROTEIN OF PHAGE P1"/>
    <property type="match status" value="1"/>
</dbReference>
<dbReference type="InterPro" id="IPR036597">
    <property type="entry name" value="Fido-like_dom_sf"/>
</dbReference>
<accession>A0A1D8TWM1</accession>
<feature type="domain" description="Fido" evidence="1">
    <location>
        <begin position="7"/>
        <end position="131"/>
    </location>
</feature>
<gene>
    <name evidence="2" type="ORF">BJP34_22615</name>
</gene>
<dbReference type="NCBIfam" id="TIGR01550">
    <property type="entry name" value="DOC_P1"/>
    <property type="match status" value="1"/>
</dbReference>
<dbReference type="InterPro" id="IPR006440">
    <property type="entry name" value="Doc"/>
</dbReference>
<dbReference type="InterPro" id="IPR003812">
    <property type="entry name" value="Fido"/>
</dbReference>
<dbReference type="Proteomes" id="UP000177870">
    <property type="component" value="Chromosome"/>
</dbReference>
<dbReference type="OrthoDB" id="9802752at2"/>